<dbReference type="InParanoid" id="A0A3Q7EXA9"/>
<evidence type="ECO:0000313" key="2">
    <source>
        <dbReference type="EnsemblPlants" id="Solyc01g056875.1.1"/>
    </source>
</evidence>
<evidence type="ECO:0000256" key="1">
    <source>
        <dbReference type="SAM" id="Phobius"/>
    </source>
</evidence>
<keyword evidence="3" id="KW-1185">Reference proteome</keyword>
<dbReference type="Proteomes" id="UP000004994">
    <property type="component" value="Chromosome 1"/>
</dbReference>
<name>A0A3Q7EXA9_SOLLC</name>
<organism evidence="2">
    <name type="scientific">Solanum lycopersicum</name>
    <name type="common">Tomato</name>
    <name type="synonym">Lycopersicon esculentum</name>
    <dbReference type="NCBI Taxonomy" id="4081"/>
    <lineage>
        <taxon>Eukaryota</taxon>
        <taxon>Viridiplantae</taxon>
        <taxon>Streptophyta</taxon>
        <taxon>Embryophyta</taxon>
        <taxon>Tracheophyta</taxon>
        <taxon>Spermatophyta</taxon>
        <taxon>Magnoliopsida</taxon>
        <taxon>eudicotyledons</taxon>
        <taxon>Gunneridae</taxon>
        <taxon>Pentapetalae</taxon>
        <taxon>asterids</taxon>
        <taxon>lamiids</taxon>
        <taxon>Solanales</taxon>
        <taxon>Solanaceae</taxon>
        <taxon>Solanoideae</taxon>
        <taxon>Solaneae</taxon>
        <taxon>Solanum</taxon>
        <taxon>Solanum subgen. Lycopersicon</taxon>
    </lineage>
</organism>
<reference evidence="2" key="2">
    <citation type="submission" date="2019-01" db="UniProtKB">
        <authorList>
            <consortium name="EnsemblPlants"/>
        </authorList>
    </citation>
    <scope>IDENTIFICATION</scope>
    <source>
        <strain evidence="2">cv. Heinz 1706</strain>
    </source>
</reference>
<dbReference type="EnsemblPlants" id="Solyc01g056875.1.1">
    <property type="protein sequence ID" value="Solyc01g056875.1.1"/>
    <property type="gene ID" value="Solyc01g056875.1"/>
</dbReference>
<keyword evidence="1" id="KW-1133">Transmembrane helix</keyword>
<sequence>MARYCRAPMRLQKWVISPKEVSAPFVDEETAIGFLTLREEVNIIAFFASQSYAKWKSGLSRILSLLLLLLQTIGAPSSPAPMDTAGSNKRKIGNPITNKKDKQEVTSYHKHALEVKTSPPKHNNKYVVCNLHSCSTFCAQVLFFHFSILHKDGIKLNSIETQASVHTHEQFSHVKYLVTPHKPGREAQNILMAKMLMLGIKAENFIVLTCGEKKSMMFSLYFGACVRSVILLSPAAILVIVRSLDSRALTSSSFTKPSLESNERGLAIGKSEPYLEGMTKDILHFSSNEILNEIPNGRMLVLKFLGARNFSSFFSNNIPNLFLLDICYDD</sequence>
<keyword evidence="1" id="KW-0472">Membrane</keyword>
<proteinExistence type="predicted"/>
<feature type="transmembrane region" description="Helical" evidence="1">
    <location>
        <begin position="218"/>
        <end position="241"/>
    </location>
</feature>
<reference evidence="2" key="1">
    <citation type="journal article" date="2012" name="Nature">
        <title>The tomato genome sequence provides insights into fleshy fruit evolution.</title>
        <authorList>
            <consortium name="Tomato Genome Consortium"/>
        </authorList>
    </citation>
    <scope>NUCLEOTIDE SEQUENCE [LARGE SCALE GENOMIC DNA]</scope>
    <source>
        <strain evidence="2">cv. Heinz 1706</strain>
    </source>
</reference>
<accession>A0A3Q7EXA9</accession>
<dbReference type="Gramene" id="Solyc01g056875.1.1">
    <property type="protein sequence ID" value="Solyc01g056875.1.1"/>
    <property type="gene ID" value="Solyc01g056875.1"/>
</dbReference>
<evidence type="ECO:0000313" key="3">
    <source>
        <dbReference type="Proteomes" id="UP000004994"/>
    </source>
</evidence>
<protein>
    <submittedName>
        <fullName evidence="2">Uncharacterized protein</fullName>
    </submittedName>
</protein>
<keyword evidence="1" id="KW-0812">Transmembrane</keyword>
<dbReference type="AlphaFoldDB" id="A0A3Q7EXA9"/>